<dbReference type="Pfam" id="PF01098">
    <property type="entry name" value="FTSW_RODA_SPOVE"/>
    <property type="match status" value="1"/>
</dbReference>
<dbReference type="GO" id="GO:0051301">
    <property type="term" value="P:cell division"/>
    <property type="evidence" value="ECO:0007669"/>
    <property type="project" value="InterPro"/>
</dbReference>
<dbReference type="GO" id="GO:0032153">
    <property type="term" value="C:cell division site"/>
    <property type="evidence" value="ECO:0007669"/>
    <property type="project" value="TreeGrafter"/>
</dbReference>
<dbReference type="GO" id="GO:0005886">
    <property type="term" value="C:plasma membrane"/>
    <property type="evidence" value="ECO:0007669"/>
    <property type="project" value="TreeGrafter"/>
</dbReference>
<dbReference type="RefSeq" id="WP_095673774.1">
    <property type="nucleotide sequence ID" value="NZ_CP016773.1"/>
</dbReference>
<feature type="transmembrane region" description="Helical" evidence="9">
    <location>
        <begin position="21"/>
        <end position="44"/>
    </location>
</feature>
<evidence type="ECO:0000313" key="10">
    <source>
        <dbReference type="EMBL" id="ASY16187.1"/>
    </source>
</evidence>
<evidence type="ECO:0000256" key="1">
    <source>
        <dbReference type="ARBA" id="ARBA00004141"/>
    </source>
</evidence>
<evidence type="ECO:0000256" key="8">
    <source>
        <dbReference type="ARBA" id="ARBA00049902"/>
    </source>
</evidence>
<evidence type="ECO:0000256" key="6">
    <source>
        <dbReference type="ARBA" id="ARBA00023136"/>
    </source>
</evidence>
<proteinExistence type="predicted"/>
<dbReference type="PANTHER" id="PTHR30474">
    <property type="entry name" value="CELL CYCLE PROTEIN"/>
    <property type="match status" value="1"/>
</dbReference>
<evidence type="ECO:0000256" key="3">
    <source>
        <dbReference type="ARBA" id="ARBA00022692"/>
    </source>
</evidence>
<evidence type="ECO:0000256" key="5">
    <source>
        <dbReference type="ARBA" id="ARBA00022989"/>
    </source>
</evidence>
<reference evidence="10 11" key="1">
    <citation type="submission" date="2016-07" db="EMBL/GenBank/DDBJ databases">
        <title>High microdiversification within the ubiquitous acI lineage of Actinobacteria.</title>
        <authorList>
            <person name="Neuenschwander S.M."/>
            <person name="Salcher M."/>
            <person name="Ghai R."/>
            <person name="Pernthaler J."/>
        </authorList>
    </citation>
    <scope>NUCLEOTIDE SEQUENCE [LARGE SCALE GENOMIC DNA]</scope>
    <source>
        <strain evidence="10">MMS-IA-56</strain>
    </source>
</reference>
<dbReference type="InterPro" id="IPR011923">
    <property type="entry name" value="RodA/MrdB"/>
</dbReference>
<dbReference type="GO" id="GO:0008955">
    <property type="term" value="F:peptidoglycan glycosyltransferase activity"/>
    <property type="evidence" value="ECO:0007669"/>
    <property type="project" value="UniProtKB-EC"/>
</dbReference>
<organism evidence="10 11">
    <name type="scientific">Candidatus Planktophila sulfonica</name>
    <dbReference type="NCBI Taxonomy" id="1884904"/>
    <lineage>
        <taxon>Bacteria</taxon>
        <taxon>Bacillati</taxon>
        <taxon>Actinomycetota</taxon>
        <taxon>Actinomycetes</taxon>
        <taxon>Candidatus Nanopelagicales</taxon>
        <taxon>Candidatus Nanopelagicaceae</taxon>
        <taxon>Candidatus Planktophila</taxon>
    </lineage>
</organism>
<feature type="transmembrane region" description="Helical" evidence="9">
    <location>
        <begin position="64"/>
        <end position="84"/>
    </location>
</feature>
<feature type="transmembrane region" description="Helical" evidence="9">
    <location>
        <begin position="322"/>
        <end position="340"/>
    </location>
</feature>
<dbReference type="Proteomes" id="UP000217215">
    <property type="component" value="Chromosome"/>
</dbReference>
<dbReference type="KEGG" id="psuf:A1sIA56_04635"/>
<comment type="subcellular location">
    <subcellularLocation>
        <location evidence="1">Membrane</location>
        <topology evidence="1">Multi-pass membrane protein</topology>
    </subcellularLocation>
</comment>
<dbReference type="NCBIfam" id="TIGR02210">
    <property type="entry name" value="rodA_shape"/>
    <property type="match status" value="1"/>
</dbReference>
<keyword evidence="3 9" id="KW-0812">Transmembrane</keyword>
<keyword evidence="4" id="KW-0133">Cell shape</keyword>
<evidence type="ECO:0000256" key="7">
    <source>
        <dbReference type="ARBA" id="ARBA00044770"/>
    </source>
</evidence>
<evidence type="ECO:0000256" key="2">
    <source>
        <dbReference type="ARBA" id="ARBA00004752"/>
    </source>
</evidence>
<dbReference type="PROSITE" id="PS00428">
    <property type="entry name" value="FTSW_RODA_SPOVE"/>
    <property type="match status" value="1"/>
</dbReference>
<feature type="transmembrane region" description="Helical" evidence="9">
    <location>
        <begin position="182"/>
        <end position="199"/>
    </location>
</feature>
<evidence type="ECO:0000256" key="4">
    <source>
        <dbReference type="ARBA" id="ARBA00022960"/>
    </source>
</evidence>
<keyword evidence="6 9" id="KW-0472">Membrane</keyword>
<feature type="transmembrane region" description="Helical" evidence="9">
    <location>
        <begin position="204"/>
        <end position="224"/>
    </location>
</feature>
<evidence type="ECO:0000256" key="9">
    <source>
        <dbReference type="SAM" id="Phobius"/>
    </source>
</evidence>
<dbReference type="GO" id="GO:0008360">
    <property type="term" value="P:regulation of cell shape"/>
    <property type="evidence" value="ECO:0007669"/>
    <property type="project" value="UniProtKB-KW"/>
</dbReference>
<dbReference type="OrthoDB" id="9812661at2"/>
<protein>
    <recommendedName>
        <fullName evidence="7">peptidoglycan glycosyltransferase</fullName>
        <ecNumber evidence="7">2.4.99.28</ecNumber>
    </recommendedName>
</protein>
<dbReference type="InterPro" id="IPR001182">
    <property type="entry name" value="FtsW/RodA"/>
</dbReference>
<dbReference type="EMBL" id="CP016773">
    <property type="protein sequence ID" value="ASY16187.1"/>
    <property type="molecule type" value="Genomic_DNA"/>
</dbReference>
<dbReference type="GO" id="GO:0015648">
    <property type="term" value="F:lipid-linked peptidoglycan transporter activity"/>
    <property type="evidence" value="ECO:0007669"/>
    <property type="project" value="TreeGrafter"/>
</dbReference>
<dbReference type="InterPro" id="IPR018365">
    <property type="entry name" value="Cell_cycle_FtsW-rel_CS"/>
</dbReference>
<keyword evidence="5 9" id="KW-1133">Transmembrane helix</keyword>
<keyword evidence="11" id="KW-1185">Reference proteome</keyword>
<comment type="pathway">
    <text evidence="2">Cell wall biogenesis; peptidoglycan biosynthesis.</text>
</comment>
<dbReference type="AlphaFoldDB" id="A0A249KHD1"/>
<feature type="transmembrane region" description="Helical" evidence="9">
    <location>
        <begin position="360"/>
        <end position="377"/>
    </location>
</feature>
<dbReference type="EC" id="2.4.99.28" evidence="7"/>
<evidence type="ECO:0000313" key="11">
    <source>
        <dbReference type="Proteomes" id="UP000217215"/>
    </source>
</evidence>
<dbReference type="PANTHER" id="PTHR30474:SF14">
    <property type="entry name" value="CELL CYCLE PROTEIN"/>
    <property type="match status" value="1"/>
</dbReference>
<comment type="catalytic activity">
    <reaction evidence="8">
        <text>[GlcNAc-(1-&gt;4)-Mur2Ac(oyl-L-Ala-gamma-D-Glu-L-Lys-D-Ala-D-Ala)](n)-di-trans,octa-cis-undecaprenyl diphosphate + beta-D-GlcNAc-(1-&gt;4)-Mur2Ac(oyl-L-Ala-gamma-D-Glu-L-Lys-D-Ala-D-Ala)-di-trans,octa-cis-undecaprenyl diphosphate = [GlcNAc-(1-&gt;4)-Mur2Ac(oyl-L-Ala-gamma-D-Glu-L-Lys-D-Ala-D-Ala)](n+1)-di-trans,octa-cis-undecaprenyl diphosphate + di-trans,octa-cis-undecaprenyl diphosphate + H(+)</text>
        <dbReference type="Rhea" id="RHEA:23708"/>
        <dbReference type="Rhea" id="RHEA-COMP:9602"/>
        <dbReference type="Rhea" id="RHEA-COMP:9603"/>
        <dbReference type="ChEBI" id="CHEBI:15378"/>
        <dbReference type="ChEBI" id="CHEBI:58405"/>
        <dbReference type="ChEBI" id="CHEBI:60033"/>
        <dbReference type="ChEBI" id="CHEBI:78435"/>
        <dbReference type="EC" id="2.4.99.28"/>
    </reaction>
</comment>
<feature type="transmembrane region" description="Helical" evidence="9">
    <location>
        <begin position="293"/>
        <end position="310"/>
    </location>
</feature>
<accession>A0A249KHD1</accession>
<sequence>MSTFLNRNPYRRSRRASVTAGFDPVLTGAVALLLVIGTLLVYAATREWYSANGLDPQYYLKRHVINIVIGLALAWGTTIIDYRLLRAYTPFIWVAGVFGLILVLIPGVGSEINGAKAWIPLPGGFQIQPAEIAKISIIIGISMLLSERTHNSDEPTNQDVLKALGVAAIPILLILAQPDMGTVFIISASVVTILAVSGAPTRWVVGLVLLALIGGFVATKAGIISDYQVKRLQSFVDPNADSQGAGYQLRQARITVGSGGLIGTGLFNGPQTNGRFVPEQQTDFIFTVAGEELGFIGSGFIIFLLFLVLMRAFGIARRATDPYGTLVCTGVIAWFAFQIFENIGMTLGLMPMTGVPLPFLSYGGSSMFANLIGFGLLQNVHASQRS</sequence>
<name>A0A249KHD1_9ACTN</name>
<gene>
    <name evidence="10" type="ORF">A1sIA56_04635</name>
</gene>
<feature type="transmembrane region" description="Helical" evidence="9">
    <location>
        <begin position="91"/>
        <end position="109"/>
    </location>
</feature>